<accession>A0A2G8SJ06</accession>
<dbReference type="AlphaFoldDB" id="A0A2G8SJ06"/>
<keyword evidence="1" id="KW-1133">Transmembrane helix</keyword>
<dbReference type="Proteomes" id="UP000230002">
    <property type="component" value="Unassembled WGS sequence"/>
</dbReference>
<organism evidence="2 3">
    <name type="scientific">Ganoderma sinense ZZ0214-1</name>
    <dbReference type="NCBI Taxonomy" id="1077348"/>
    <lineage>
        <taxon>Eukaryota</taxon>
        <taxon>Fungi</taxon>
        <taxon>Dikarya</taxon>
        <taxon>Basidiomycota</taxon>
        <taxon>Agaricomycotina</taxon>
        <taxon>Agaricomycetes</taxon>
        <taxon>Polyporales</taxon>
        <taxon>Polyporaceae</taxon>
        <taxon>Ganoderma</taxon>
    </lineage>
</organism>
<dbReference type="EMBL" id="AYKW01000007">
    <property type="protein sequence ID" value="PIL33749.1"/>
    <property type="molecule type" value="Genomic_DNA"/>
</dbReference>
<keyword evidence="1" id="KW-0812">Transmembrane</keyword>
<dbReference type="OrthoDB" id="2747423at2759"/>
<comment type="caution">
    <text evidence="2">The sequence shown here is derived from an EMBL/GenBank/DDBJ whole genome shotgun (WGS) entry which is preliminary data.</text>
</comment>
<keyword evidence="3" id="KW-1185">Reference proteome</keyword>
<name>A0A2G8SJ06_9APHY</name>
<feature type="transmembrane region" description="Helical" evidence="1">
    <location>
        <begin position="264"/>
        <end position="291"/>
    </location>
</feature>
<gene>
    <name evidence="2" type="ORF">GSI_04374</name>
</gene>
<sequence length="378" mass="43280">MSRTTTTTTILQSERDTFVPQGEPSFADVVYVLTTPPPDASDADTQRTWDLSSRIPHYVTLFAYSLAHPQQFASWVNDTWKIGKTIEDAKHPEVRRKWAGTAKDKTVYAFSVAIPFLFAPQGPEARARETAEQPIPVYGPPEHDMMRIKWYPNLQATNRWPEHMGQLWVDVPLERDGCLDLRFVKALWGMQNCYVIDPNRSKPHLSRRPVEKLSPLAVNVLLADGHKVIGVVERPSEHLQVARKYRAYVKDQARPFFLEAIPRFLWQTLALLATIAFNLAVNMPYFLWFLVCSSPYILFHALEIVFLFAFAVGTLVVRDLEELGYVVQDYLTPYACEVFTAAREWLVAGLEAAFLTEEEIRRRTMLREGSEVSDVSEE</sequence>
<keyword evidence="1" id="KW-0472">Membrane</keyword>
<evidence type="ECO:0000256" key="1">
    <source>
        <dbReference type="SAM" id="Phobius"/>
    </source>
</evidence>
<reference evidence="2 3" key="1">
    <citation type="journal article" date="2015" name="Sci. Rep.">
        <title>Chromosome-level genome map provides insights into diverse defense mechanisms in the medicinal fungus Ganoderma sinense.</title>
        <authorList>
            <person name="Zhu Y."/>
            <person name="Xu J."/>
            <person name="Sun C."/>
            <person name="Zhou S."/>
            <person name="Xu H."/>
            <person name="Nelson D.R."/>
            <person name="Qian J."/>
            <person name="Song J."/>
            <person name="Luo H."/>
            <person name="Xiang L."/>
            <person name="Li Y."/>
            <person name="Xu Z."/>
            <person name="Ji A."/>
            <person name="Wang L."/>
            <person name="Lu S."/>
            <person name="Hayward A."/>
            <person name="Sun W."/>
            <person name="Li X."/>
            <person name="Schwartz D.C."/>
            <person name="Wang Y."/>
            <person name="Chen S."/>
        </authorList>
    </citation>
    <scope>NUCLEOTIDE SEQUENCE [LARGE SCALE GENOMIC DNA]</scope>
    <source>
        <strain evidence="2 3">ZZ0214-1</strain>
    </source>
</reference>
<evidence type="ECO:0000313" key="2">
    <source>
        <dbReference type="EMBL" id="PIL33749.1"/>
    </source>
</evidence>
<evidence type="ECO:0000313" key="3">
    <source>
        <dbReference type="Proteomes" id="UP000230002"/>
    </source>
</evidence>
<protein>
    <submittedName>
        <fullName evidence="2">Uncharacterized protein</fullName>
    </submittedName>
</protein>
<feature type="transmembrane region" description="Helical" evidence="1">
    <location>
        <begin position="297"/>
        <end position="317"/>
    </location>
</feature>
<proteinExistence type="predicted"/>